<name>A0A7T6Z165_9BACI</name>
<dbReference type="Proteomes" id="UP000595823">
    <property type="component" value="Chromosome"/>
</dbReference>
<protein>
    <submittedName>
        <fullName evidence="1">Uncharacterized protein</fullName>
    </submittedName>
</protein>
<keyword evidence="2" id="KW-1185">Reference proteome</keyword>
<evidence type="ECO:0000313" key="2">
    <source>
        <dbReference type="Proteomes" id="UP000595823"/>
    </source>
</evidence>
<dbReference type="KEGG" id="scia:HUG15_04740"/>
<sequence>MTIGEVYGPTAQCEKSIAAGSMTKESVGWGATTGLMSVRLAESAIRKCGKAS</sequence>
<proteinExistence type="predicted"/>
<organism evidence="1 2">
    <name type="scientific">Salicibibacter cibarius</name>
    <dbReference type="NCBI Taxonomy" id="2743000"/>
    <lineage>
        <taxon>Bacteria</taxon>
        <taxon>Bacillati</taxon>
        <taxon>Bacillota</taxon>
        <taxon>Bacilli</taxon>
        <taxon>Bacillales</taxon>
        <taxon>Bacillaceae</taxon>
        <taxon>Salicibibacter</taxon>
    </lineage>
</organism>
<evidence type="ECO:0000313" key="1">
    <source>
        <dbReference type="EMBL" id="QQK74977.1"/>
    </source>
</evidence>
<reference evidence="1 2" key="1">
    <citation type="submission" date="2020-06" db="EMBL/GenBank/DDBJ databases">
        <title>Genomic analysis of Salicibibacter sp. NKC5-3.</title>
        <authorList>
            <person name="Oh Y.J."/>
        </authorList>
    </citation>
    <scope>NUCLEOTIDE SEQUENCE [LARGE SCALE GENOMIC DNA]</scope>
    <source>
        <strain evidence="1 2">NKC5-3</strain>
    </source>
</reference>
<accession>A0A7T6Z165</accession>
<dbReference type="AlphaFoldDB" id="A0A7T6Z165"/>
<dbReference type="EMBL" id="CP054705">
    <property type="protein sequence ID" value="QQK74977.1"/>
    <property type="molecule type" value="Genomic_DNA"/>
</dbReference>
<gene>
    <name evidence="1" type="ORF">HUG15_04740</name>
</gene>